<evidence type="ECO:0008006" key="4">
    <source>
        <dbReference type="Google" id="ProtNLM"/>
    </source>
</evidence>
<feature type="region of interest" description="Disordered" evidence="1">
    <location>
        <begin position="59"/>
        <end position="107"/>
    </location>
</feature>
<dbReference type="Pfam" id="PF11306">
    <property type="entry name" value="DUF3108"/>
    <property type="match status" value="1"/>
</dbReference>
<dbReference type="Proteomes" id="UP000017184">
    <property type="component" value="Chromosome"/>
</dbReference>
<reference evidence="2 3" key="1">
    <citation type="journal article" date="2013" name="Genome Biol.">
        <title>Genomic analysis reveals key aspects of prokaryotic symbiosis in the phototrophic consortium "Chlorochromatium aggregatum".</title>
        <authorList>
            <person name="Liu Z."/>
            <person name="Muller J."/>
            <person name="Li T."/>
            <person name="Alvey R.M."/>
            <person name="Vogl K."/>
            <person name="Frigaard N.U."/>
            <person name="Rockwell N.C."/>
            <person name="Boyd E.S."/>
            <person name="Tomsho L.P."/>
            <person name="Schuster S.C."/>
            <person name="Henke P."/>
            <person name="Rohde M."/>
            <person name="Overmann J."/>
            <person name="Bryant D.A."/>
        </authorList>
    </citation>
    <scope>NUCLEOTIDE SEQUENCE [LARGE SCALE GENOMIC DNA]</scope>
    <source>
        <strain evidence="2">CR</strain>
    </source>
</reference>
<dbReference type="InterPro" id="IPR021457">
    <property type="entry name" value="DUF3108"/>
</dbReference>
<accession>U5NAS4</accession>
<dbReference type="OrthoDB" id="8526020at2"/>
<name>U5NAS4_9BURK</name>
<dbReference type="AlphaFoldDB" id="U5NAS4"/>
<evidence type="ECO:0000313" key="2">
    <source>
        <dbReference type="EMBL" id="AGX88507.1"/>
    </source>
</evidence>
<keyword evidence="3" id="KW-1185">Reference proteome</keyword>
<protein>
    <recommendedName>
        <fullName evidence="4">DUF3108 domain-containing protein</fullName>
    </recommendedName>
</protein>
<sequence length="386" mass="41751">MTQHATRLIQPGTVALLSFVVLLHGWLLGAVTVRSDWAAVSAYSAETFFARIVQQSPVPTAPAMPPTPASLRPQAQPPTHPQDAQKQVPQAVPKPLPAPTPAAQDAVTARKKIAANIAASGVGTTIPDIDLRMGNGEQGTVALEDAATPTPSGEGHATAQAVLSSADGFPGAVRLRYAVRANKFPYRLDAELLWAQQEDAYMVHWQVGALGKMRSQSSRGKVGNEGLMPTRFSDKYRSEVAAHFDYATARVRFSANTPDATLHTGAQDRLSLFVQLAALVGANVEYFVAGKTWTVQVVGPRSAEFWTLRFGKEELLDLPGGKMHALHLVREPVQTYDQKIELWLAPRLSYLPARLRMTEADGDVLDMLWASSEPVEGWPPEAGVPQ</sequence>
<dbReference type="STRING" id="946483.Cenrod_2452"/>
<dbReference type="EMBL" id="CP004885">
    <property type="protein sequence ID" value="AGX88507.1"/>
    <property type="molecule type" value="Genomic_DNA"/>
</dbReference>
<organism evidence="2 3">
    <name type="scientific">Candidatus Symbiobacter mobilis CR</name>
    <dbReference type="NCBI Taxonomy" id="946483"/>
    <lineage>
        <taxon>Bacteria</taxon>
        <taxon>Pseudomonadati</taxon>
        <taxon>Pseudomonadota</taxon>
        <taxon>Betaproteobacteria</taxon>
        <taxon>Burkholderiales</taxon>
        <taxon>Comamonadaceae</taxon>
    </lineage>
</organism>
<feature type="compositionally biased region" description="Pro residues" evidence="1">
    <location>
        <begin position="59"/>
        <end position="68"/>
    </location>
</feature>
<dbReference type="RefSeq" id="WP_022776363.1">
    <property type="nucleotide sequence ID" value="NC_022576.1"/>
</dbReference>
<dbReference type="KEGG" id="cbx:Cenrod_2452"/>
<gene>
    <name evidence="2" type="ORF">Cenrod_2452</name>
</gene>
<evidence type="ECO:0000313" key="3">
    <source>
        <dbReference type="Proteomes" id="UP000017184"/>
    </source>
</evidence>
<dbReference type="HOGENOM" id="CLU_050822_0_0_4"/>
<dbReference type="eggNOG" id="ENOG5032VYA">
    <property type="taxonomic scope" value="Bacteria"/>
</dbReference>
<evidence type="ECO:0000256" key="1">
    <source>
        <dbReference type="SAM" id="MobiDB-lite"/>
    </source>
</evidence>
<proteinExistence type="predicted"/>